<comment type="caution">
    <text evidence="2">The sequence shown here is derived from an EMBL/GenBank/DDBJ whole genome shotgun (WGS) entry which is preliminary data.</text>
</comment>
<dbReference type="GO" id="GO:0050661">
    <property type="term" value="F:NADP binding"/>
    <property type="evidence" value="ECO:0007669"/>
    <property type="project" value="InterPro"/>
</dbReference>
<dbReference type="SUPFAM" id="SSF51905">
    <property type="entry name" value="FAD/NAD(P)-binding domain"/>
    <property type="match status" value="1"/>
</dbReference>
<dbReference type="InterPro" id="IPR001155">
    <property type="entry name" value="OxRdtase_FMN_N"/>
</dbReference>
<dbReference type="NCBIfam" id="NF006101">
    <property type="entry name" value="PRK08255.1"/>
    <property type="match status" value="1"/>
</dbReference>
<gene>
    <name evidence="2" type="ORF">A8L45_18695</name>
</gene>
<dbReference type="SUPFAM" id="SSF51395">
    <property type="entry name" value="FMN-linked oxidoreductases"/>
    <property type="match status" value="1"/>
</dbReference>
<evidence type="ECO:0000313" key="2">
    <source>
        <dbReference type="EMBL" id="ODA30905.1"/>
    </source>
</evidence>
<dbReference type="Gene3D" id="3.50.50.60">
    <property type="entry name" value="FAD/NAD(P)-binding domain"/>
    <property type="match status" value="1"/>
</dbReference>
<organism evidence="2 3">
    <name type="scientific">Veronia pacifica</name>
    <dbReference type="NCBI Taxonomy" id="1080227"/>
    <lineage>
        <taxon>Bacteria</taxon>
        <taxon>Pseudomonadati</taxon>
        <taxon>Pseudomonadota</taxon>
        <taxon>Gammaproteobacteria</taxon>
        <taxon>Vibrionales</taxon>
        <taxon>Vibrionaceae</taxon>
        <taxon>Veronia</taxon>
    </lineage>
</organism>
<reference evidence="2 3" key="1">
    <citation type="submission" date="2016-05" db="EMBL/GenBank/DDBJ databases">
        <title>Genomic Taxonomy of the Vibrionaceae.</title>
        <authorList>
            <person name="Gomez-Gil B."/>
            <person name="Enciso-Ibarra J."/>
        </authorList>
    </citation>
    <scope>NUCLEOTIDE SEQUENCE [LARGE SCALE GENOMIC DNA]</scope>
    <source>
        <strain evidence="2 3">CAIM 1920</strain>
    </source>
</reference>
<dbReference type="CDD" id="cd02932">
    <property type="entry name" value="OYE_YqiM_FMN"/>
    <property type="match status" value="1"/>
</dbReference>
<dbReference type="Gene3D" id="3.20.20.70">
    <property type="entry name" value="Aldolase class I"/>
    <property type="match status" value="1"/>
</dbReference>
<dbReference type="STRING" id="1080227.A8L45_18695"/>
<dbReference type="GO" id="GO:0003959">
    <property type="term" value="F:NADPH dehydrogenase activity"/>
    <property type="evidence" value="ECO:0007669"/>
    <property type="project" value="InterPro"/>
</dbReference>
<dbReference type="AlphaFoldDB" id="A0A1C3ECF7"/>
<dbReference type="Proteomes" id="UP000094936">
    <property type="component" value="Unassembled WGS sequence"/>
</dbReference>
<name>A0A1C3ECF7_9GAMM</name>
<dbReference type="RefSeq" id="WP_068904878.1">
    <property type="nucleotide sequence ID" value="NZ_JBHUIF010000012.1"/>
</dbReference>
<dbReference type="Gene3D" id="3.30.9.20">
    <property type="match status" value="1"/>
</dbReference>
<evidence type="ECO:0000259" key="1">
    <source>
        <dbReference type="Pfam" id="PF00724"/>
    </source>
</evidence>
<dbReference type="InterPro" id="IPR013785">
    <property type="entry name" value="Aldolase_TIM"/>
</dbReference>
<dbReference type="PANTHER" id="PTHR43303:SF3">
    <property type="entry name" value="BLR3436 PROTEIN"/>
    <property type="match status" value="1"/>
</dbReference>
<dbReference type="InterPro" id="IPR044152">
    <property type="entry name" value="YqjM-like"/>
</dbReference>
<evidence type="ECO:0000313" key="3">
    <source>
        <dbReference type="Proteomes" id="UP000094936"/>
    </source>
</evidence>
<dbReference type="PRINTS" id="PR00420">
    <property type="entry name" value="RNGMNOXGNASE"/>
</dbReference>
<proteinExistence type="predicted"/>
<dbReference type="InterPro" id="IPR036188">
    <property type="entry name" value="FAD/NAD-bd_sf"/>
</dbReference>
<dbReference type="EMBL" id="LYBM01000044">
    <property type="protein sequence ID" value="ODA30905.1"/>
    <property type="molecule type" value="Genomic_DNA"/>
</dbReference>
<accession>A0A1C3ECF7</accession>
<protein>
    <submittedName>
        <fullName evidence="2">Salicylyl-CoA 5-hydroxylase</fullName>
    </submittedName>
</protein>
<keyword evidence="3" id="KW-1185">Reference proteome</keyword>
<feature type="domain" description="NADH:flavin oxidoreductase/NADH oxidase N-terminal" evidence="1">
    <location>
        <begin position="408"/>
        <end position="738"/>
    </location>
</feature>
<dbReference type="GO" id="GO:0010181">
    <property type="term" value="F:FMN binding"/>
    <property type="evidence" value="ECO:0007669"/>
    <property type="project" value="InterPro"/>
</dbReference>
<dbReference type="Pfam" id="PF00724">
    <property type="entry name" value="Oxidored_FMN"/>
    <property type="match status" value="1"/>
</dbReference>
<dbReference type="OrthoDB" id="8523426at2"/>
<dbReference type="PANTHER" id="PTHR43303">
    <property type="entry name" value="NADPH DEHYDROGENASE C23G7.10C-RELATED"/>
    <property type="match status" value="1"/>
</dbReference>
<sequence length="779" mass="87231">MNIVCIGGGPAGLYFGLLMKLENPDNRIVIVERNRPYDTFGWGVVFSDATRENLQKADPVSAAVIESEFSKWDDIDVHFKGKSVRSTGHGFIGIGRKRLLNILQARCEELGVELVFETNVDNELDLAKEYDADLIIASDGINSAIRTKYQTVFKPDIDVRKCRFVWLGTDKIFDAFTFLFVPTEHGWFQVHAYQFEEGRSTFIVETTDETWQKSGIDKMSQEEGIAYCEQLFAPWLDGNKLISNATHLRGSAIWIQFPRVICGNWVHWVQPDQDNGKHVPLVLMGDAAHTAHFSIGSGTKLALEDAIELVQCLRTADSDLKSGLEYYKKVRSVEVLKIQNAARNSTEWFENISRYADFSPEQFTYSLLTRSQRISHENLRLRDAGWIEQYEQWFNQRMEGVKRQTIPLFNPFTVRNVQLANRVVVSPTLLYCAEDGLPGGMHMTHLGSRAMGGAGLVMTEMVAVSKNSRVTPGCAGLWNNEQQKAWKEIVDFVHQQSDACIGVQLGHAGRRGSTQLGWEKYDYPLEEGNWMTLSASAIPYRADVSPVPRAMSPEDMVIVVQDFVDAAKRAADAGFDWLELQAGHGYLLSSFISPLTNTRTDEYGGSLENRLRFPLAVFNAVRNIWPEGKPMSVRISATDWLEGGTTVDDAVEISRHFKQAGADMIVVSTGEVSPDQKPVYGRMYQTPMSDRIRNEAGIATMAVGNITEADQVNGIIASGRADLCALARPFMLNPNWLVEECKRMNWPLPLAAPYFAALPKGSSLIHDTAQPSHKENHDV</sequence>